<evidence type="ECO:0000256" key="3">
    <source>
        <dbReference type="ARBA" id="ARBA00022723"/>
    </source>
</evidence>
<dbReference type="Proteomes" id="UP001139488">
    <property type="component" value="Unassembled WGS sequence"/>
</dbReference>
<dbReference type="GO" id="GO:0005524">
    <property type="term" value="F:ATP binding"/>
    <property type="evidence" value="ECO:0007669"/>
    <property type="project" value="UniProtKB-KW"/>
</dbReference>
<dbReference type="EC" id="2.7.1.59" evidence="1"/>
<organism evidence="10 11">
    <name type="scientific">Vibrio gelatinilyticus</name>
    <dbReference type="NCBI Taxonomy" id="2893468"/>
    <lineage>
        <taxon>Bacteria</taxon>
        <taxon>Pseudomonadati</taxon>
        <taxon>Pseudomonadota</taxon>
        <taxon>Gammaproteobacteria</taxon>
        <taxon>Vibrionales</taxon>
        <taxon>Vibrionaceae</taxon>
        <taxon>Vibrio</taxon>
    </lineage>
</organism>
<keyword evidence="8" id="KW-0119">Carbohydrate metabolism</keyword>
<evidence type="ECO:0000256" key="9">
    <source>
        <dbReference type="ARBA" id="ARBA00049065"/>
    </source>
</evidence>
<evidence type="ECO:0000256" key="2">
    <source>
        <dbReference type="ARBA" id="ARBA00022679"/>
    </source>
</evidence>
<proteinExistence type="predicted"/>
<dbReference type="PANTHER" id="PTHR18964">
    <property type="entry name" value="ROK (REPRESSOR, ORF, KINASE) FAMILY"/>
    <property type="match status" value="1"/>
</dbReference>
<dbReference type="SUPFAM" id="SSF53067">
    <property type="entry name" value="Actin-like ATPase domain"/>
    <property type="match status" value="1"/>
</dbReference>
<dbReference type="AlphaFoldDB" id="A0A9X1WAR2"/>
<name>A0A9X1WAR2_9VIBR</name>
<dbReference type="Pfam" id="PF00480">
    <property type="entry name" value="ROK"/>
    <property type="match status" value="1"/>
</dbReference>
<keyword evidence="2" id="KW-0808">Transferase</keyword>
<evidence type="ECO:0000256" key="7">
    <source>
        <dbReference type="ARBA" id="ARBA00022840"/>
    </source>
</evidence>
<evidence type="ECO:0000256" key="1">
    <source>
        <dbReference type="ARBA" id="ARBA00012122"/>
    </source>
</evidence>
<dbReference type="Gene3D" id="3.30.420.40">
    <property type="match status" value="2"/>
</dbReference>
<keyword evidence="7" id="KW-0067">ATP-binding</keyword>
<keyword evidence="5" id="KW-0418">Kinase</keyword>
<keyword evidence="11" id="KW-1185">Reference proteome</keyword>
<keyword evidence="6" id="KW-0862">Zinc</keyword>
<evidence type="ECO:0000256" key="4">
    <source>
        <dbReference type="ARBA" id="ARBA00022741"/>
    </source>
</evidence>
<dbReference type="GO" id="GO:0045127">
    <property type="term" value="F:N-acetylglucosamine kinase activity"/>
    <property type="evidence" value="ECO:0007669"/>
    <property type="project" value="UniProtKB-EC"/>
</dbReference>
<evidence type="ECO:0000256" key="6">
    <source>
        <dbReference type="ARBA" id="ARBA00022833"/>
    </source>
</evidence>
<keyword evidence="4" id="KW-0547">Nucleotide-binding</keyword>
<dbReference type="GO" id="GO:0046872">
    <property type="term" value="F:metal ion binding"/>
    <property type="evidence" value="ECO:0007669"/>
    <property type="project" value="UniProtKB-KW"/>
</dbReference>
<keyword evidence="3" id="KW-0479">Metal-binding</keyword>
<comment type="caution">
    <text evidence="10">The sequence shown here is derived from an EMBL/GenBank/DDBJ whole genome shotgun (WGS) entry which is preliminary data.</text>
</comment>
<dbReference type="EMBL" id="JAJNNZ010000005">
    <property type="protein sequence ID" value="MCJ2376876.1"/>
    <property type="molecule type" value="Genomic_DNA"/>
</dbReference>
<reference evidence="10" key="1">
    <citation type="submission" date="2021-11" db="EMBL/GenBank/DDBJ databases">
        <title>Vibrio ZSDE26 sp. nov. and Vibrio ZSDZ34 sp. nov., isolated from coastal seawater in Qingdao.</title>
        <authorList>
            <person name="Zhang P."/>
        </authorList>
    </citation>
    <scope>NUCLEOTIDE SEQUENCE</scope>
    <source>
        <strain evidence="10">ZSDZ34</strain>
    </source>
</reference>
<comment type="catalytic activity">
    <reaction evidence="9">
        <text>N-acetyl-D-glucosamine + ATP = N-acetyl-D-glucosamine 6-phosphate + ADP + H(+)</text>
        <dbReference type="Rhea" id="RHEA:17417"/>
        <dbReference type="ChEBI" id="CHEBI:15378"/>
        <dbReference type="ChEBI" id="CHEBI:30616"/>
        <dbReference type="ChEBI" id="CHEBI:57513"/>
        <dbReference type="ChEBI" id="CHEBI:456216"/>
        <dbReference type="ChEBI" id="CHEBI:506227"/>
        <dbReference type="EC" id="2.7.1.59"/>
    </reaction>
</comment>
<evidence type="ECO:0000256" key="5">
    <source>
        <dbReference type="ARBA" id="ARBA00022777"/>
    </source>
</evidence>
<sequence>MFLFGLDIGGTKIELRAYDADMTECLRMRIPTPKDSFDNFIDAVVNIINKADVTLKCKGRVGIGIPGSESQRDKTIFAPNVPAIDGRVIRDLIESRIERPIYIDNDANCFALSESKNDELSSSDHVLGLILGTGFGAGLAIKESCYHGANNMALELGHTPLNISAFEVLSKDKEAPLLQCECGAVGCLDRYLSGTGFEDLYEYYYKERFSAPEIIEAYHNNQHNAVTFVDRFANLLSCSIAPFINAFDPDVVVFGGGLSNFDAIYPLLNERIDSFTLSRDKTPYLVKARYGDSSGVRGAALLAKPL</sequence>
<dbReference type="RefSeq" id="WP_244356797.1">
    <property type="nucleotide sequence ID" value="NZ_JAJNNZ010000005.1"/>
</dbReference>
<dbReference type="PANTHER" id="PTHR18964:SF162">
    <property type="entry name" value="N-ACETYL-D-GLUCOSAMINE KINASE"/>
    <property type="match status" value="1"/>
</dbReference>
<gene>
    <name evidence="10" type="ORF">LNL84_08500</name>
</gene>
<dbReference type="InterPro" id="IPR000600">
    <property type="entry name" value="ROK"/>
</dbReference>
<accession>A0A9X1WAR2</accession>
<evidence type="ECO:0000256" key="8">
    <source>
        <dbReference type="ARBA" id="ARBA00023277"/>
    </source>
</evidence>
<dbReference type="InterPro" id="IPR043129">
    <property type="entry name" value="ATPase_NBD"/>
</dbReference>
<protein>
    <recommendedName>
        <fullName evidence="1">N-acetylglucosamine kinase</fullName>
        <ecNumber evidence="1">2.7.1.59</ecNumber>
    </recommendedName>
</protein>
<evidence type="ECO:0000313" key="11">
    <source>
        <dbReference type="Proteomes" id="UP001139488"/>
    </source>
</evidence>
<dbReference type="CDD" id="cd24057">
    <property type="entry name" value="ASKHA_NBD_ROK_NAGK"/>
    <property type="match status" value="1"/>
</dbReference>
<evidence type="ECO:0000313" key="10">
    <source>
        <dbReference type="EMBL" id="MCJ2376876.1"/>
    </source>
</evidence>